<organism evidence="1 2">
    <name type="scientific">Candidatus Monoglobus merdigallinarum</name>
    <dbReference type="NCBI Taxonomy" id="2838698"/>
    <lineage>
        <taxon>Bacteria</taxon>
        <taxon>Bacillati</taxon>
        <taxon>Bacillota</taxon>
        <taxon>Clostridia</taxon>
        <taxon>Monoglobales</taxon>
        <taxon>Monoglobaceae</taxon>
        <taxon>Monoglobus</taxon>
    </lineage>
</organism>
<sequence length="57" mass="6459">IGIYDYIDDNMPDWAKPTIQKLTDKGYLKGDENGKLGLTENLMRILVINDRAGIYGE</sequence>
<accession>A0A9D1PQ61</accession>
<name>A0A9D1PQ61_9FIRM</name>
<dbReference type="EMBL" id="DXIJ01000078">
    <property type="protein sequence ID" value="HIV85944.1"/>
    <property type="molecule type" value="Genomic_DNA"/>
</dbReference>
<gene>
    <name evidence="1" type="ORF">H9900_03950</name>
</gene>
<comment type="caution">
    <text evidence="1">The sequence shown here is derived from an EMBL/GenBank/DDBJ whole genome shotgun (WGS) entry which is preliminary data.</text>
</comment>
<dbReference type="AlphaFoldDB" id="A0A9D1PQ61"/>
<reference evidence="1" key="2">
    <citation type="submission" date="2021-04" db="EMBL/GenBank/DDBJ databases">
        <authorList>
            <person name="Gilroy R."/>
        </authorList>
    </citation>
    <scope>NUCLEOTIDE SEQUENCE</scope>
    <source>
        <strain evidence="1">5790</strain>
    </source>
</reference>
<feature type="non-terminal residue" evidence="1">
    <location>
        <position position="1"/>
    </location>
</feature>
<evidence type="ECO:0000313" key="2">
    <source>
        <dbReference type="Proteomes" id="UP000824162"/>
    </source>
</evidence>
<protein>
    <submittedName>
        <fullName evidence="1">S-layer homology domain-containing protein</fullName>
    </submittedName>
</protein>
<evidence type="ECO:0000313" key="1">
    <source>
        <dbReference type="EMBL" id="HIV85944.1"/>
    </source>
</evidence>
<reference evidence="1" key="1">
    <citation type="journal article" date="2021" name="PeerJ">
        <title>Extensive microbial diversity within the chicken gut microbiome revealed by metagenomics and culture.</title>
        <authorList>
            <person name="Gilroy R."/>
            <person name="Ravi A."/>
            <person name="Getino M."/>
            <person name="Pursley I."/>
            <person name="Horton D.L."/>
            <person name="Alikhan N.F."/>
            <person name="Baker D."/>
            <person name="Gharbi K."/>
            <person name="Hall N."/>
            <person name="Watson M."/>
            <person name="Adriaenssens E.M."/>
            <person name="Foster-Nyarko E."/>
            <person name="Jarju S."/>
            <person name="Secka A."/>
            <person name="Antonio M."/>
            <person name="Oren A."/>
            <person name="Chaudhuri R.R."/>
            <person name="La Ragione R."/>
            <person name="Hildebrand F."/>
            <person name="Pallen M.J."/>
        </authorList>
    </citation>
    <scope>NUCLEOTIDE SEQUENCE</scope>
    <source>
        <strain evidence="1">5790</strain>
    </source>
</reference>
<proteinExistence type="predicted"/>
<dbReference type="Proteomes" id="UP000824162">
    <property type="component" value="Unassembled WGS sequence"/>
</dbReference>